<evidence type="ECO:0000256" key="2">
    <source>
        <dbReference type="ARBA" id="ARBA00022737"/>
    </source>
</evidence>
<evidence type="ECO:0000256" key="3">
    <source>
        <dbReference type="ARBA" id="ARBA00044493"/>
    </source>
</evidence>
<feature type="region of interest" description="Disordered" evidence="6">
    <location>
        <begin position="1076"/>
        <end position="1117"/>
    </location>
</feature>
<keyword evidence="8" id="KW-1185">Reference proteome</keyword>
<dbReference type="Pfam" id="PF13812">
    <property type="entry name" value="PPR_3"/>
    <property type="match status" value="1"/>
</dbReference>
<comment type="similarity">
    <text evidence="1">Belongs to the CCM1 family.</text>
</comment>
<keyword evidence="2" id="KW-0677">Repeat</keyword>
<evidence type="ECO:0000313" key="7">
    <source>
        <dbReference type="EMBL" id="KAF9986132.1"/>
    </source>
</evidence>
<dbReference type="InterPro" id="IPR002885">
    <property type="entry name" value="PPR_rpt"/>
</dbReference>
<dbReference type="PROSITE" id="PS51375">
    <property type="entry name" value="PPR"/>
    <property type="match status" value="3"/>
</dbReference>
<dbReference type="AlphaFoldDB" id="A0A9P6SPC4"/>
<sequence length="1243" mass="140278">MQALVVINKAKEHEYMREFSTNPSVSTQATLRYLQDLYLVEYCCRLVCAHESQMGNTEILETLEHLNSTVLRPIYRLQVRSRINFKGTFQLHQDPLVDYTLALLTRSWNQLMLGRDSRSSSQSLSTEKAALASASLPFLRAIVERRLFPSTTYILHDVAMMHGSGPNSRMTVLDICLSANDHMGAMRWIWLWDRRDRSDWLDQWNQLDIKQWLVAQFSESSQLDWTMDLFRIVNRASGTPHLWIQDFLTTMSDNSLGATAHKGYSLKEILSLSSMDVIAFVKKKQFYNLDSWKQLDHLQSWLSGLQGLDLDFRLDRNSVEHPLWREMVMVGVLSKVLAQIDIVRSVDVEVLAAIRTTQSDFRHHPTDGISIAASSSELYRDPLTDYLGRKTINDQDISLAKGDQMITADLEAIEASLSLKSAIQQVMDRYRSEDISSQTLLNSYRDLLHNVASHATVRLGHLGLVSLVTEARFRSTYGNHLWNQTVFNSLNPDSISKDVPNHAWAEGGASIMPEVLIFLRDHMRPTLARLCASIIQVVESSMGPREGRFSDWFMTMAECSVTTGPMARVLQSHGRFDPKSRAYHQAMNILLELQEFHLAVDLHSSVYRLLEDMKSLGDHVARPDVKELGMLIHQLATCDIDPGHLDQAQWIFDRHLERERALAESGRPSSEGQLIDIHILTVLGGAWFRRAEFKKARSVLETMWTQGLQPNMILYNTLLKALVDLTPYAKAGKRVMGTGTQVGMRERGREIMVRQLVKSKSMSLVGSSGDLGNSATAEWIRSELEEGWDIFQSIISMASQQSPEMTMPAEEAYAPSILRRLMIRTKSEGRLMDGNFRPDSYTFSILLGAFARRGQIESISELFVEMKQLSLEPDVVICSILANAFAKRGDLKAMDRVIQEARIRGLDPGLYLTNVVLDSLVEMGVSASKIRETLDGIIKSASRMEELMLEDEVEISVQKFDGTHSRCKANGSKGLERGLDGVTLTTLIKYHARQNDTSSAQELFRLMVEAGVVPDSRVYVLFLGASIRTQDIATGIWTLRAMRIHSGVLPDAKAWKGLLRCALELEMESERQQHVQSRLKGRYQQSRKVRLDESSPSELFPGMESGRSPPEELSQSLKEEGPVITVLKELESVLFDIGTNRVNPALSIGDHAGMTTKKYMHGILTSSWVPLSDKNYSDSGHAGSEVKNGRRQPLNIEVKGKNSLLRRLLNHLLREPSFNNAAARVGQEQQQEYQHLNSNSNSK</sequence>
<dbReference type="Proteomes" id="UP000749646">
    <property type="component" value="Unassembled WGS sequence"/>
</dbReference>
<proteinExistence type="inferred from homology"/>
<evidence type="ECO:0000256" key="5">
    <source>
        <dbReference type="PROSITE-ProRule" id="PRU00708"/>
    </source>
</evidence>
<dbReference type="EMBL" id="JAAAHW010003251">
    <property type="protein sequence ID" value="KAF9986132.1"/>
    <property type="molecule type" value="Genomic_DNA"/>
</dbReference>
<dbReference type="Pfam" id="PF13041">
    <property type="entry name" value="PPR_2"/>
    <property type="match status" value="1"/>
</dbReference>
<dbReference type="OrthoDB" id="185373at2759"/>
<name>A0A9P6SPC4_9FUNG</name>
<feature type="compositionally biased region" description="Polar residues" evidence="6">
    <location>
        <begin position="1227"/>
        <end position="1243"/>
    </location>
</feature>
<evidence type="ECO:0000256" key="1">
    <source>
        <dbReference type="ARBA" id="ARBA00006192"/>
    </source>
</evidence>
<dbReference type="InterPro" id="IPR011990">
    <property type="entry name" value="TPR-like_helical_dom_sf"/>
</dbReference>
<reference evidence="7" key="1">
    <citation type="journal article" date="2020" name="Fungal Divers.">
        <title>Resolving the Mortierellaceae phylogeny through synthesis of multi-gene phylogenetics and phylogenomics.</title>
        <authorList>
            <person name="Vandepol N."/>
            <person name="Liber J."/>
            <person name="Desiro A."/>
            <person name="Na H."/>
            <person name="Kennedy M."/>
            <person name="Barry K."/>
            <person name="Grigoriev I.V."/>
            <person name="Miller A.N."/>
            <person name="O'Donnell K."/>
            <person name="Stajich J.E."/>
            <person name="Bonito G."/>
        </authorList>
    </citation>
    <scope>NUCLEOTIDE SEQUENCE</scope>
    <source>
        <strain evidence="7">MES-2147</strain>
    </source>
</reference>
<evidence type="ECO:0000256" key="6">
    <source>
        <dbReference type="SAM" id="MobiDB-lite"/>
    </source>
</evidence>
<gene>
    <name evidence="7" type="ORF">BGZ65_008689</name>
</gene>
<dbReference type="NCBIfam" id="TIGR00756">
    <property type="entry name" value="PPR"/>
    <property type="match status" value="2"/>
</dbReference>
<feature type="repeat" description="PPR" evidence="5">
    <location>
        <begin position="980"/>
        <end position="1014"/>
    </location>
</feature>
<protein>
    <recommendedName>
        <fullName evidence="9">Pentatricopeptide repeat-containing protein</fullName>
    </recommendedName>
</protein>
<dbReference type="Pfam" id="PF01535">
    <property type="entry name" value="PPR"/>
    <property type="match status" value="1"/>
</dbReference>
<comment type="function">
    <text evidence="3">Regulates mitochondrial small subunit maturation by controlling 15S rRNA 5'-end processing. Localizes to the 5' precursor of the 15S rRNA in a position that is subsequently occupied by mS47 in the mature yeast mtSSU. Uses structure and sequence-specific RNA recognition, binding to a single-stranded region of the precursor and specifically recognizing bases -6 to -1. The exchange of Ccm1 for mS47 is coupled to the irreversible removal of precursor rRNA that is accompanied by conformational changes of the mitoribosomal proteins uS5m and mS26. These conformational changes signal completion of 5'-end rRNA processing through protection of the mature 5'-end of the 15S rRNA and stabilization of mS47. The removal of the 5' precursor together with the dissociation of Ccm1 may be catalyzed by the 5'-3' exoribonuclease Pet127. Involved in the specific removal of group I introns in mitochondrial encoded transcripts.</text>
</comment>
<evidence type="ECO:0008006" key="9">
    <source>
        <dbReference type="Google" id="ProtNLM"/>
    </source>
</evidence>
<comment type="caution">
    <text evidence="7">The sequence shown here is derived from an EMBL/GenBank/DDBJ whole genome shotgun (WGS) entry which is preliminary data.</text>
</comment>
<dbReference type="Gene3D" id="1.25.40.10">
    <property type="entry name" value="Tetratricopeptide repeat domain"/>
    <property type="match status" value="3"/>
</dbReference>
<feature type="repeat" description="PPR" evidence="5">
    <location>
        <begin position="874"/>
        <end position="908"/>
    </location>
</feature>
<feature type="compositionally biased region" description="Basic residues" evidence="6">
    <location>
        <begin position="1077"/>
        <end position="1088"/>
    </location>
</feature>
<accession>A0A9P6SPC4</accession>
<organism evidence="7 8">
    <name type="scientific">Modicella reniformis</name>
    <dbReference type="NCBI Taxonomy" id="1440133"/>
    <lineage>
        <taxon>Eukaryota</taxon>
        <taxon>Fungi</taxon>
        <taxon>Fungi incertae sedis</taxon>
        <taxon>Mucoromycota</taxon>
        <taxon>Mortierellomycotina</taxon>
        <taxon>Mortierellomycetes</taxon>
        <taxon>Mortierellales</taxon>
        <taxon>Mortierellaceae</taxon>
        <taxon>Modicella</taxon>
    </lineage>
</organism>
<feature type="repeat" description="PPR" evidence="5">
    <location>
        <begin position="839"/>
        <end position="873"/>
    </location>
</feature>
<dbReference type="PANTHER" id="PTHR47447">
    <property type="entry name" value="OS03G0856100 PROTEIN"/>
    <property type="match status" value="1"/>
</dbReference>
<dbReference type="PANTHER" id="PTHR47447:SF17">
    <property type="entry name" value="OS12G0638900 PROTEIN"/>
    <property type="match status" value="1"/>
</dbReference>
<comment type="subunit">
    <text evidence="4">Binds to mitochondrial small subunit 15S rRNA.</text>
</comment>
<evidence type="ECO:0000313" key="8">
    <source>
        <dbReference type="Proteomes" id="UP000749646"/>
    </source>
</evidence>
<feature type="region of interest" description="Disordered" evidence="6">
    <location>
        <begin position="1223"/>
        <end position="1243"/>
    </location>
</feature>
<evidence type="ECO:0000256" key="4">
    <source>
        <dbReference type="ARBA" id="ARBA00044511"/>
    </source>
</evidence>